<keyword evidence="6" id="KW-1185">Reference proteome</keyword>
<evidence type="ECO:0000256" key="1">
    <source>
        <dbReference type="ARBA" id="ARBA00023015"/>
    </source>
</evidence>
<organism evidence="5 6">
    <name type="scientific">Pelagibius litoralis</name>
    <dbReference type="NCBI Taxonomy" id="374515"/>
    <lineage>
        <taxon>Bacteria</taxon>
        <taxon>Pseudomonadati</taxon>
        <taxon>Pseudomonadota</taxon>
        <taxon>Alphaproteobacteria</taxon>
        <taxon>Rhodospirillales</taxon>
        <taxon>Rhodovibrionaceae</taxon>
        <taxon>Pelagibius</taxon>
    </lineage>
</organism>
<dbReference type="AlphaFoldDB" id="A0A967KEU7"/>
<dbReference type="CDD" id="cd07377">
    <property type="entry name" value="WHTH_GntR"/>
    <property type="match status" value="1"/>
</dbReference>
<dbReference type="PANTHER" id="PTHR44846">
    <property type="entry name" value="MANNOSYL-D-GLYCERATE TRANSPORT/METABOLISM SYSTEM REPRESSOR MNGR-RELATED"/>
    <property type="match status" value="1"/>
</dbReference>
<dbReference type="InterPro" id="IPR011663">
    <property type="entry name" value="UTRA"/>
</dbReference>
<dbReference type="PANTHER" id="PTHR44846:SF1">
    <property type="entry name" value="MANNOSYL-D-GLYCERATE TRANSPORT_METABOLISM SYSTEM REPRESSOR MNGR-RELATED"/>
    <property type="match status" value="1"/>
</dbReference>
<dbReference type="PRINTS" id="PR00035">
    <property type="entry name" value="HTHGNTR"/>
</dbReference>
<dbReference type="Proteomes" id="UP000761264">
    <property type="component" value="Unassembled WGS sequence"/>
</dbReference>
<evidence type="ECO:0000313" key="5">
    <source>
        <dbReference type="EMBL" id="NIA70935.1"/>
    </source>
</evidence>
<dbReference type="SUPFAM" id="SSF46785">
    <property type="entry name" value="Winged helix' DNA-binding domain"/>
    <property type="match status" value="1"/>
</dbReference>
<keyword evidence="2" id="KW-0238">DNA-binding</keyword>
<reference evidence="5" key="1">
    <citation type="submission" date="2020-03" db="EMBL/GenBank/DDBJ databases">
        <title>Genome of Pelagibius litoralis DSM 21314T.</title>
        <authorList>
            <person name="Wang G."/>
        </authorList>
    </citation>
    <scope>NUCLEOTIDE SEQUENCE</scope>
    <source>
        <strain evidence="5">DSM 21314</strain>
    </source>
</reference>
<proteinExistence type="predicted"/>
<feature type="domain" description="HTH gntR-type" evidence="4">
    <location>
        <begin position="19"/>
        <end position="87"/>
    </location>
</feature>
<sequence>MVRGMSNLATQASTIPGFRPLYKQVKELLVERLIGGFWKPGDLLPSEFQLAAELGVSQGTVRKALDEMTADNLLVRRQGRGTFVAEHDQEHALFHFFKMTDREGQPLVPESRVLRRGLGTARKDEAARLQIQAEAPVIRITRVRSISGKPVIFERIALPYQLFPELHDGRELPNTLYTLFARDYGITVGKALERLRAVPASPEVARQLDLERDHPLLEIDRIALALDGRPVEWRISLCHTGDTAYSVTLA</sequence>
<dbReference type="GO" id="GO:0003700">
    <property type="term" value="F:DNA-binding transcription factor activity"/>
    <property type="evidence" value="ECO:0007669"/>
    <property type="project" value="InterPro"/>
</dbReference>
<evidence type="ECO:0000313" key="6">
    <source>
        <dbReference type="Proteomes" id="UP000761264"/>
    </source>
</evidence>
<dbReference type="InterPro" id="IPR050679">
    <property type="entry name" value="Bact_HTH_transcr_reg"/>
</dbReference>
<dbReference type="GO" id="GO:0045892">
    <property type="term" value="P:negative regulation of DNA-templated transcription"/>
    <property type="evidence" value="ECO:0007669"/>
    <property type="project" value="TreeGrafter"/>
</dbReference>
<evidence type="ECO:0000256" key="2">
    <source>
        <dbReference type="ARBA" id="ARBA00023125"/>
    </source>
</evidence>
<dbReference type="Gene3D" id="3.40.1410.10">
    <property type="entry name" value="Chorismate lyase-like"/>
    <property type="match status" value="1"/>
</dbReference>
<dbReference type="Pfam" id="PF00392">
    <property type="entry name" value="GntR"/>
    <property type="match status" value="1"/>
</dbReference>
<dbReference type="Gene3D" id="1.10.10.10">
    <property type="entry name" value="Winged helix-like DNA-binding domain superfamily/Winged helix DNA-binding domain"/>
    <property type="match status" value="1"/>
</dbReference>
<dbReference type="InterPro" id="IPR000524">
    <property type="entry name" value="Tscrpt_reg_HTH_GntR"/>
</dbReference>
<evidence type="ECO:0000259" key="4">
    <source>
        <dbReference type="PROSITE" id="PS50949"/>
    </source>
</evidence>
<dbReference type="InterPro" id="IPR036388">
    <property type="entry name" value="WH-like_DNA-bd_sf"/>
</dbReference>
<dbReference type="SMART" id="SM00866">
    <property type="entry name" value="UTRA"/>
    <property type="match status" value="1"/>
</dbReference>
<dbReference type="PROSITE" id="PS50949">
    <property type="entry name" value="HTH_GNTR"/>
    <property type="match status" value="1"/>
</dbReference>
<gene>
    <name evidence="5" type="ORF">HBA54_20245</name>
</gene>
<dbReference type="InterPro" id="IPR036390">
    <property type="entry name" value="WH_DNA-bd_sf"/>
</dbReference>
<keyword evidence="1" id="KW-0805">Transcription regulation</keyword>
<evidence type="ECO:0000256" key="3">
    <source>
        <dbReference type="ARBA" id="ARBA00023163"/>
    </source>
</evidence>
<dbReference type="SUPFAM" id="SSF64288">
    <property type="entry name" value="Chorismate lyase-like"/>
    <property type="match status" value="1"/>
</dbReference>
<protein>
    <submittedName>
        <fullName evidence="5">GntR family transcriptional regulator</fullName>
    </submittedName>
</protein>
<dbReference type="Pfam" id="PF07702">
    <property type="entry name" value="UTRA"/>
    <property type="match status" value="1"/>
</dbReference>
<comment type="caution">
    <text evidence="5">The sequence shown here is derived from an EMBL/GenBank/DDBJ whole genome shotgun (WGS) entry which is preliminary data.</text>
</comment>
<name>A0A967KEU7_9PROT</name>
<keyword evidence="3" id="KW-0804">Transcription</keyword>
<dbReference type="SMART" id="SM00345">
    <property type="entry name" value="HTH_GNTR"/>
    <property type="match status" value="1"/>
</dbReference>
<dbReference type="GO" id="GO:0003677">
    <property type="term" value="F:DNA binding"/>
    <property type="evidence" value="ECO:0007669"/>
    <property type="project" value="UniProtKB-KW"/>
</dbReference>
<accession>A0A967KEU7</accession>
<dbReference type="EMBL" id="JAAQPH010000017">
    <property type="protein sequence ID" value="NIA70935.1"/>
    <property type="molecule type" value="Genomic_DNA"/>
</dbReference>
<dbReference type="InterPro" id="IPR028978">
    <property type="entry name" value="Chorismate_lyase_/UTRA_dom_sf"/>
</dbReference>